<dbReference type="GO" id="GO:0015833">
    <property type="term" value="P:peptide transport"/>
    <property type="evidence" value="ECO:0007669"/>
    <property type="project" value="TreeGrafter"/>
</dbReference>
<dbReference type="Gene3D" id="3.40.190.10">
    <property type="entry name" value="Periplasmic binding protein-like II"/>
    <property type="match status" value="1"/>
</dbReference>
<dbReference type="PIRSF" id="PIRSF002741">
    <property type="entry name" value="MppA"/>
    <property type="match status" value="1"/>
</dbReference>
<feature type="domain" description="Solute-binding protein family 5" evidence="5">
    <location>
        <begin position="87"/>
        <end position="450"/>
    </location>
</feature>
<dbReference type="Gene3D" id="3.10.105.10">
    <property type="entry name" value="Dipeptide-binding Protein, Domain 3"/>
    <property type="match status" value="1"/>
</dbReference>
<evidence type="ECO:0000313" key="7">
    <source>
        <dbReference type="Proteomes" id="UP000697330"/>
    </source>
</evidence>
<dbReference type="AlphaFoldDB" id="A0A921GFI6"/>
<gene>
    <name evidence="6" type="ORF">K8U72_04005</name>
</gene>
<proteinExistence type="inferred from homology"/>
<dbReference type="GO" id="GO:0043190">
    <property type="term" value="C:ATP-binding cassette (ABC) transporter complex"/>
    <property type="evidence" value="ECO:0007669"/>
    <property type="project" value="InterPro"/>
</dbReference>
<reference evidence="6" key="1">
    <citation type="journal article" date="2021" name="PeerJ">
        <title>Extensive microbial diversity within the chicken gut microbiome revealed by metagenomics and culture.</title>
        <authorList>
            <person name="Gilroy R."/>
            <person name="Ravi A."/>
            <person name="Getino M."/>
            <person name="Pursley I."/>
            <person name="Horton D.L."/>
            <person name="Alikhan N.F."/>
            <person name="Baker D."/>
            <person name="Gharbi K."/>
            <person name="Hall N."/>
            <person name="Watson M."/>
            <person name="Adriaenssens E.M."/>
            <person name="Foster-Nyarko E."/>
            <person name="Jarju S."/>
            <person name="Secka A."/>
            <person name="Antonio M."/>
            <person name="Oren A."/>
            <person name="Chaudhuri R.R."/>
            <person name="La Ragione R."/>
            <person name="Hildebrand F."/>
            <person name="Pallen M.J."/>
        </authorList>
    </citation>
    <scope>NUCLEOTIDE SEQUENCE</scope>
    <source>
        <strain evidence="6">CHK124-7917</strain>
    </source>
</reference>
<dbReference type="SUPFAM" id="SSF53850">
    <property type="entry name" value="Periplasmic binding protein-like II"/>
    <property type="match status" value="1"/>
</dbReference>
<evidence type="ECO:0000256" key="3">
    <source>
        <dbReference type="ARBA" id="ARBA00022448"/>
    </source>
</evidence>
<dbReference type="CDD" id="cd00995">
    <property type="entry name" value="PBP2_NikA_DppA_OppA_like"/>
    <property type="match status" value="1"/>
</dbReference>
<reference evidence="6" key="2">
    <citation type="submission" date="2021-09" db="EMBL/GenBank/DDBJ databases">
        <authorList>
            <person name="Gilroy R."/>
        </authorList>
    </citation>
    <scope>NUCLEOTIDE SEQUENCE</scope>
    <source>
        <strain evidence="6">CHK124-7917</strain>
    </source>
</reference>
<name>A0A921GFI6_9ACTN</name>
<evidence type="ECO:0000256" key="1">
    <source>
        <dbReference type="ARBA" id="ARBA00004196"/>
    </source>
</evidence>
<dbReference type="GO" id="GO:1904680">
    <property type="term" value="F:peptide transmembrane transporter activity"/>
    <property type="evidence" value="ECO:0007669"/>
    <property type="project" value="TreeGrafter"/>
</dbReference>
<dbReference type="EMBL" id="DYWQ01000063">
    <property type="protein sequence ID" value="HJF44929.1"/>
    <property type="molecule type" value="Genomic_DNA"/>
</dbReference>
<evidence type="ECO:0000313" key="6">
    <source>
        <dbReference type="EMBL" id="HJF44929.1"/>
    </source>
</evidence>
<dbReference type="Proteomes" id="UP000697330">
    <property type="component" value="Unassembled WGS sequence"/>
</dbReference>
<dbReference type="PANTHER" id="PTHR30290">
    <property type="entry name" value="PERIPLASMIC BINDING COMPONENT OF ABC TRANSPORTER"/>
    <property type="match status" value="1"/>
</dbReference>
<keyword evidence="3" id="KW-0813">Transport</keyword>
<sequence length="539" mass="58648">MSHPDPTTAPLITRRCALAGAGALALGLAACSDEGGASGDATQERVFTWGVKNTKETLDMQHSTQNGTIPGAICECLVSFSQDDGTVSPVLLTGLPEASEDGLTYSFELAEGIAFHDGSTLTAEDVRYTFTRMFVPEQASVCSGYYVMIVGAQAMLDGEATELEGFTVEDDRHFTIRLEYPYAPFVSALTLAFAEIFPREACEAAGDDWGIGTLVGTGPYRLVSSTETGVSLEAFPDYHGGAPALDRLEIVYIDDNNTKMLNYKAGDVDACELDATLLSQYQGDAEVADQIVSYEPMGTCFVNVNLNMPEFSDPRVREALSLAINRQELVDTLLSGAGTPATQFLNPREIGYDDSREAYAYDPERARELLAEAGAEGLSFTAMTRASEQNIMVALQAYWAEIGVDVRVETLDNGVWTDTRAQGGMPATIVTWLTTVPLEGAVHLSSWFKTENASKRSSFYANPEFDATCDEALSELDEDRRAELAQQADRILTQQDWGTIPLYYPKRQIVQRPWVSGIEFQNAIIVLNDVSVDMGQKSA</sequence>
<dbReference type="Pfam" id="PF00496">
    <property type="entry name" value="SBP_bac_5"/>
    <property type="match status" value="1"/>
</dbReference>
<dbReference type="PANTHER" id="PTHR30290:SF10">
    <property type="entry name" value="PERIPLASMIC OLIGOPEPTIDE-BINDING PROTEIN-RELATED"/>
    <property type="match status" value="1"/>
</dbReference>
<evidence type="ECO:0000259" key="5">
    <source>
        <dbReference type="Pfam" id="PF00496"/>
    </source>
</evidence>
<dbReference type="PROSITE" id="PS51318">
    <property type="entry name" value="TAT"/>
    <property type="match status" value="1"/>
</dbReference>
<protein>
    <submittedName>
        <fullName evidence="6">ABC transporter substrate-binding protein</fullName>
    </submittedName>
</protein>
<comment type="caution">
    <text evidence="6">The sequence shown here is derived from an EMBL/GenBank/DDBJ whole genome shotgun (WGS) entry which is preliminary data.</text>
</comment>
<accession>A0A921GFI6</accession>
<dbReference type="InterPro" id="IPR030678">
    <property type="entry name" value="Peptide/Ni-bd"/>
</dbReference>
<dbReference type="GO" id="GO:0030313">
    <property type="term" value="C:cell envelope"/>
    <property type="evidence" value="ECO:0007669"/>
    <property type="project" value="UniProtKB-SubCell"/>
</dbReference>
<dbReference type="RefSeq" id="WP_273448540.1">
    <property type="nucleotide sequence ID" value="NZ_CALUGK010000054.1"/>
</dbReference>
<comment type="subcellular location">
    <subcellularLocation>
        <location evidence="1">Cell envelope</location>
    </subcellularLocation>
</comment>
<dbReference type="Gene3D" id="3.90.76.10">
    <property type="entry name" value="Dipeptide-binding Protein, Domain 1"/>
    <property type="match status" value="1"/>
</dbReference>
<keyword evidence="4" id="KW-0732">Signal</keyword>
<dbReference type="InterPro" id="IPR006311">
    <property type="entry name" value="TAT_signal"/>
</dbReference>
<dbReference type="InterPro" id="IPR000914">
    <property type="entry name" value="SBP_5_dom"/>
</dbReference>
<evidence type="ECO:0000256" key="2">
    <source>
        <dbReference type="ARBA" id="ARBA00005695"/>
    </source>
</evidence>
<evidence type="ECO:0000256" key="4">
    <source>
        <dbReference type="ARBA" id="ARBA00022729"/>
    </source>
</evidence>
<comment type="similarity">
    <text evidence="2">Belongs to the bacterial solute-binding protein 5 family.</text>
</comment>
<dbReference type="GO" id="GO:0042597">
    <property type="term" value="C:periplasmic space"/>
    <property type="evidence" value="ECO:0007669"/>
    <property type="project" value="UniProtKB-ARBA"/>
</dbReference>
<dbReference type="InterPro" id="IPR039424">
    <property type="entry name" value="SBP_5"/>
</dbReference>
<organism evidence="6 7">
    <name type="scientific">Thermophilibacter provencensis</name>
    <dbReference type="NCBI Taxonomy" id="1852386"/>
    <lineage>
        <taxon>Bacteria</taxon>
        <taxon>Bacillati</taxon>
        <taxon>Actinomycetota</taxon>
        <taxon>Coriobacteriia</taxon>
        <taxon>Coriobacteriales</taxon>
        <taxon>Atopobiaceae</taxon>
        <taxon>Thermophilibacter</taxon>
    </lineage>
</organism>